<dbReference type="InterPro" id="IPR002963">
    <property type="entry name" value="Expansin"/>
</dbReference>
<dbReference type="InterPro" id="IPR036908">
    <property type="entry name" value="RlpA-like_sf"/>
</dbReference>
<keyword evidence="5" id="KW-0472">Membrane</keyword>
<evidence type="ECO:0000256" key="6">
    <source>
        <dbReference type="RuleBase" id="RU365023"/>
    </source>
</evidence>
<proteinExistence type="inferred from homology"/>
<dbReference type="Pfam" id="PF03330">
    <property type="entry name" value="DPBB_1"/>
    <property type="match status" value="1"/>
</dbReference>
<name>A0A199UVA3_ANACO</name>
<keyword evidence="6" id="KW-0961">Cell wall biogenesis/degradation</keyword>
<comment type="caution">
    <text evidence="9">The sequence shown here is derived from an EMBL/GenBank/DDBJ whole genome shotgun (WGS) entry which is preliminary data.</text>
</comment>
<comment type="function">
    <text evidence="6">Causes loosening and extension of plant cell walls by disrupting non-covalent bonding between cellulose microfibrils and matrix glucans. No enzymatic activity has been found.</text>
</comment>
<dbReference type="SMART" id="SM00837">
    <property type="entry name" value="DPBB_1"/>
    <property type="match status" value="1"/>
</dbReference>
<dbReference type="AlphaFoldDB" id="A0A199UVA3"/>
<feature type="domain" description="Expansin-like CBD" evidence="8">
    <location>
        <begin position="163"/>
        <end position="242"/>
    </location>
</feature>
<dbReference type="InterPro" id="IPR009009">
    <property type="entry name" value="RlpA-like_DPBB"/>
</dbReference>
<dbReference type="GO" id="GO:0009664">
    <property type="term" value="P:plant-type cell wall organization"/>
    <property type="evidence" value="ECO:0007669"/>
    <property type="project" value="InterPro"/>
</dbReference>
<dbReference type="InterPro" id="IPR007117">
    <property type="entry name" value="Expansin_CBD"/>
</dbReference>
<evidence type="ECO:0000256" key="5">
    <source>
        <dbReference type="ARBA" id="ARBA00023136"/>
    </source>
</evidence>
<comment type="similarity">
    <text evidence="1 6">Belongs to the expansin family. Expansin A subfamily.</text>
</comment>
<dbReference type="Proteomes" id="UP000092600">
    <property type="component" value="Unassembled WGS sequence"/>
</dbReference>
<keyword evidence="3 6" id="KW-0964">Secreted</keyword>
<evidence type="ECO:0000313" key="10">
    <source>
        <dbReference type="Proteomes" id="UP000092600"/>
    </source>
</evidence>
<dbReference type="PRINTS" id="PR01225">
    <property type="entry name" value="EXPANSNFAMLY"/>
</dbReference>
<evidence type="ECO:0000256" key="3">
    <source>
        <dbReference type="ARBA" id="ARBA00022525"/>
    </source>
</evidence>
<evidence type="ECO:0000313" key="9">
    <source>
        <dbReference type="EMBL" id="OAY68737.1"/>
    </source>
</evidence>
<dbReference type="SUPFAM" id="SSF49590">
    <property type="entry name" value="PHL pollen allergen"/>
    <property type="match status" value="1"/>
</dbReference>
<keyword evidence="2 6" id="KW-0134">Cell wall</keyword>
<dbReference type="SUPFAM" id="SSF50685">
    <property type="entry name" value="Barwin-like endoglucanases"/>
    <property type="match status" value="1"/>
</dbReference>
<feature type="domain" description="Expansin-like EG45" evidence="7">
    <location>
        <begin position="35"/>
        <end position="153"/>
    </location>
</feature>
<evidence type="ECO:0000256" key="2">
    <source>
        <dbReference type="ARBA" id="ARBA00022512"/>
    </source>
</evidence>
<accession>A0A199UVA3</accession>
<dbReference type="EMBL" id="LSRQ01004777">
    <property type="protein sequence ID" value="OAY68737.1"/>
    <property type="molecule type" value="Genomic_DNA"/>
</dbReference>
<dbReference type="InterPro" id="IPR036749">
    <property type="entry name" value="Expansin_CBD_sf"/>
</dbReference>
<reference evidence="9 10" key="1">
    <citation type="journal article" date="2016" name="DNA Res.">
        <title>The draft genome of MD-2 pineapple using hybrid error correction of long reads.</title>
        <authorList>
            <person name="Redwan R.M."/>
            <person name="Saidin A."/>
            <person name="Kumar S.V."/>
        </authorList>
    </citation>
    <scope>NUCLEOTIDE SEQUENCE [LARGE SCALE GENOMIC DNA]</scope>
    <source>
        <strain evidence="10">cv. MD2</strain>
        <tissue evidence="9">Leaf</tissue>
    </source>
</reference>
<comment type="subcellular location">
    <subcellularLocation>
        <location evidence="6">Secreted</location>
        <location evidence="6">Cell wall</location>
    </subcellularLocation>
    <subcellularLocation>
        <location evidence="6">Membrane</location>
        <topology evidence="6">Peripheral membrane protein</topology>
    </subcellularLocation>
</comment>
<evidence type="ECO:0000256" key="1">
    <source>
        <dbReference type="ARBA" id="ARBA00005392"/>
    </source>
</evidence>
<dbReference type="PANTHER" id="PTHR31867">
    <property type="entry name" value="EXPANSIN-A15"/>
    <property type="match status" value="1"/>
</dbReference>
<dbReference type="Gene3D" id="2.40.40.10">
    <property type="entry name" value="RlpA-like domain"/>
    <property type="match status" value="1"/>
</dbReference>
<dbReference type="PRINTS" id="PR01226">
    <property type="entry name" value="EXPANSIN"/>
</dbReference>
<dbReference type="FunFam" id="2.60.40.760:FF:000001">
    <property type="entry name" value="Expansin"/>
    <property type="match status" value="1"/>
</dbReference>
<dbReference type="Gene3D" id="2.60.40.760">
    <property type="entry name" value="Expansin, cellulose-binding-like domain"/>
    <property type="match status" value="1"/>
</dbReference>
<keyword evidence="4" id="KW-0732">Signal</keyword>
<evidence type="ECO:0000259" key="8">
    <source>
        <dbReference type="PROSITE" id="PS50843"/>
    </source>
</evidence>
<gene>
    <name evidence="9" type="ORF">ACMD2_03549</name>
</gene>
<dbReference type="PROSITE" id="PS50842">
    <property type="entry name" value="EXPANSIN_EG45"/>
    <property type="match status" value="1"/>
</dbReference>
<dbReference type="CDD" id="cd22274">
    <property type="entry name" value="DPBB_EXPA_N"/>
    <property type="match status" value="1"/>
</dbReference>
<sequence length="246" mass="27033">MLGNQKPPLYSLDGGWRLATATCAQSQISDANGGASACGYGELDAPGRLYSKETAGLSTALFGRGSACGGCFEVRCVDRRIPYRCLQGSPSVAVTAVDYCAPNYGRPYDDGGWCNFPREHFDLSQAAFLRIASRKADFIHVHYRRVICEREGGIRFTIAGSSYFHQVLITNTGSDGFVTAVKVKGSRTGWIPMARNWGQNWQCDTDLRGQPLSFEVTDSEGRTLTSYNVAPSDWRYGQTFEGKQFD</sequence>
<protein>
    <recommendedName>
        <fullName evidence="6">Expansin</fullName>
    </recommendedName>
</protein>
<dbReference type="PROSITE" id="PS50843">
    <property type="entry name" value="EXPANSIN_CBD"/>
    <property type="match status" value="1"/>
</dbReference>
<dbReference type="Pfam" id="PF01357">
    <property type="entry name" value="Expansin_C"/>
    <property type="match status" value="1"/>
</dbReference>
<evidence type="ECO:0000256" key="4">
    <source>
        <dbReference type="ARBA" id="ARBA00022729"/>
    </source>
</evidence>
<dbReference type="GO" id="GO:0016020">
    <property type="term" value="C:membrane"/>
    <property type="evidence" value="ECO:0007669"/>
    <property type="project" value="UniProtKB-SubCell"/>
</dbReference>
<dbReference type="InterPro" id="IPR007118">
    <property type="entry name" value="Expan_Lol_pI"/>
</dbReference>
<dbReference type="GO" id="GO:0005576">
    <property type="term" value="C:extracellular region"/>
    <property type="evidence" value="ECO:0007669"/>
    <property type="project" value="InterPro"/>
</dbReference>
<organism evidence="9 10">
    <name type="scientific">Ananas comosus</name>
    <name type="common">Pineapple</name>
    <name type="synonym">Ananas ananas</name>
    <dbReference type="NCBI Taxonomy" id="4615"/>
    <lineage>
        <taxon>Eukaryota</taxon>
        <taxon>Viridiplantae</taxon>
        <taxon>Streptophyta</taxon>
        <taxon>Embryophyta</taxon>
        <taxon>Tracheophyta</taxon>
        <taxon>Spermatophyta</taxon>
        <taxon>Magnoliopsida</taxon>
        <taxon>Liliopsida</taxon>
        <taxon>Poales</taxon>
        <taxon>Bromeliaceae</taxon>
        <taxon>Bromelioideae</taxon>
        <taxon>Ananas</taxon>
    </lineage>
</organism>
<evidence type="ECO:0000259" key="7">
    <source>
        <dbReference type="PROSITE" id="PS50842"/>
    </source>
</evidence>
<dbReference type="InterPro" id="IPR007112">
    <property type="entry name" value="Expansin/allergen_DPBB_dom"/>
</dbReference>